<evidence type="ECO:0000259" key="1">
    <source>
        <dbReference type="Pfam" id="PF14534"/>
    </source>
</evidence>
<dbReference type="InterPro" id="IPR032710">
    <property type="entry name" value="NTF2-like_dom_sf"/>
</dbReference>
<comment type="caution">
    <text evidence="2">The sequence shown here is derived from an EMBL/GenBank/DDBJ whole genome shotgun (WGS) entry which is preliminary data.</text>
</comment>
<evidence type="ECO:0000313" key="2">
    <source>
        <dbReference type="EMBL" id="GGP76916.1"/>
    </source>
</evidence>
<name>A0ABQ2QE62_9GAMM</name>
<dbReference type="Gene3D" id="3.10.450.50">
    <property type="match status" value="1"/>
</dbReference>
<keyword evidence="3" id="KW-1185">Reference proteome</keyword>
<protein>
    <recommendedName>
        <fullName evidence="1">DUF4440 domain-containing protein</fullName>
    </recommendedName>
</protein>
<sequence>MDIASQIVELEKSLFRSDVRSSVSKLKSRLAPEFKEITSAGVVVDLQDVLERLPKEKGWEAKGQDFEFSFIGVDVCLLTYKSFHRSSSSCKGKYSRRSSIWKKYGDCWKMVFHQGTSIAV</sequence>
<organism evidence="2 3">
    <name type="scientific">Shewanella ulleungensis</name>
    <dbReference type="NCBI Taxonomy" id="2282699"/>
    <lineage>
        <taxon>Bacteria</taxon>
        <taxon>Pseudomonadati</taxon>
        <taxon>Pseudomonadota</taxon>
        <taxon>Gammaproteobacteria</taxon>
        <taxon>Alteromonadales</taxon>
        <taxon>Shewanellaceae</taxon>
        <taxon>Shewanella</taxon>
    </lineage>
</organism>
<dbReference type="Pfam" id="PF14534">
    <property type="entry name" value="DUF4440"/>
    <property type="match status" value="1"/>
</dbReference>
<dbReference type="InterPro" id="IPR027843">
    <property type="entry name" value="DUF4440"/>
</dbReference>
<dbReference type="EMBL" id="BMQW01000001">
    <property type="protein sequence ID" value="GGP76916.1"/>
    <property type="molecule type" value="Genomic_DNA"/>
</dbReference>
<dbReference type="SUPFAM" id="SSF54427">
    <property type="entry name" value="NTF2-like"/>
    <property type="match status" value="1"/>
</dbReference>
<accession>A0ABQ2QE62</accession>
<proteinExistence type="predicted"/>
<feature type="domain" description="DUF4440" evidence="1">
    <location>
        <begin position="7"/>
        <end position="110"/>
    </location>
</feature>
<gene>
    <name evidence="2" type="ORF">GCM10009410_06780</name>
</gene>
<dbReference type="Proteomes" id="UP000654004">
    <property type="component" value="Unassembled WGS sequence"/>
</dbReference>
<evidence type="ECO:0000313" key="3">
    <source>
        <dbReference type="Proteomes" id="UP000654004"/>
    </source>
</evidence>
<dbReference type="RefSeq" id="WP_188953297.1">
    <property type="nucleotide sequence ID" value="NZ_BMQW01000001.1"/>
</dbReference>
<reference evidence="3" key="1">
    <citation type="journal article" date="2019" name="Int. J. Syst. Evol. Microbiol.">
        <title>The Global Catalogue of Microorganisms (GCM) 10K type strain sequencing project: providing services to taxonomists for standard genome sequencing and annotation.</title>
        <authorList>
            <consortium name="The Broad Institute Genomics Platform"/>
            <consortium name="The Broad Institute Genome Sequencing Center for Infectious Disease"/>
            <person name="Wu L."/>
            <person name="Ma J."/>
        </authorList>
    </citation>
    <scope>NUCLEOTIDE SEQUENCE [LARGE SCALE GENOMIC DNA]</scope>
    <source>
        <strain evidence="3">JCM 32305</strain>
    </source>
</reference>